<dbReference type="PANTHER" id="PTHR43084:SF1">
    <property type="entry name" value="PERSULFIDE DIOXYGENASE ETHE1, MITOCHONDRIAL"/>
    <property type="match status" value="1"/>
</dbReference>
<dbReference type="GO" id="GO:0070813">
    <property type="term" value="P:hydrogen sulfide metabolic process"/>
    <property type="evidence" value="ECO:0007669"/>
    <property type="project" value="TreeGrafter"/>
</dbReference>
<dbReference type="GO" id="GO:0006749">
    <property type="term" value="P:glutathione metabolic process"/>
    <property type="evidence" value="ECO:0007669"/>
    <property type="project" value="TreeGrafter"/>
</dbReference>
<dbReference type="Pfam" id="PF00753">
    <property type="entry name" value="Lactamase_B"/>
    <property type="match status" value="1"/>
</dbReference>
<dbReference type="EMBL" id="CALLCH030000004">
    <property type="protein sequence ID" value="CAI4212449.1"/>
    <property type="molecule type" value="Genomic_DNA"/>
</dbReference>
<proteinExistence type="predicted"/>
<feature type="domain" description="Metallo-beta-lactamase" evidence="1">
    <location>
        <begin position="58"/>
        <end position="118"/>
    </location>
</feature>
<dbReference type="PANTHER" id="PTHR43084">
    <property type="entry name" value="PERSULFIDE DIOXYGENASE ETHE1"/>
    <property type="match status" value="1"/>
</dbReference>
<evidence type="ECO:0000259" key="1">
    <source>
        <dbReference type="Pfam" id="PF00753"/>
    </source>
</evidence>
<dbReference type="SUPFAM" id="SSF56281">
    <property type="entry name" value="Metallo-hydrolase/oxidoreductase"/>
    <property type="match status" value="1"/>
</dbReference>
<protein>
    <recommendedName>
        <fullName evidence="1">Metallo-beta-lactamase domain-containing protein</fullName>
    </recommendedName>
</protein>
<dbReference type="InterPro" id="IPR051682">
    <property type="entry name" value="Mito_Persulfide_Diox"/>
</dbReference>
<dbReference type="OrthoDB" id="449487at2759"/>
<dbReference type="Proteomes" id="UP000838763">
    <property type="component" value="Unassembled WGS sequence"/>
</dbReference>
<accession>A0A9P1GY38</accession>
<dbReference type="Gene3D" id="3.60.15.10">
    <property type="entry name" value="Ribonuclease Z/Hydroxyacylglutathione hydrolase-like"/>
    <property type="match status" value="2"/>
</dbReference>
<sequence>MSSLGSVKLYGDARATSEHVQSGIPAVVQPTRGEPVIHDIFETKTSTWQYIVADPATLTAVIIDPVLDYDPTTQVIATHMADALLALARERGYKIDRILETHAHADHVTAASYLQDRLARETGHRPLIGIGKGIVRVQELFSRRYGVPDDEFRGVFDVLLRMTVRDHKQANRHIKAGTTEDEFVTMRRERDAGLGEPRLLHQSLQMNIRAGKLPRPTDARHQLLHIPLRVGEAKW</sequence>
<dbReference type="AlphaFoldDB" id="A0A9P1GY38"/>
<dbReference type="GO" id="GO:0050313">
    <property type="term" value="F:sulfur dioxygenase activity"/>
    <property type="evidence" value="ECO:0007669"/>
    <property type="project" value="TreeGrafter"/>
</dbReference>
<keyword evidence="3" id="KW-1185">Reference proteome</keyword>
<gene>
    <name evidence="2" type="ORF">PPNO1_LOCUS2207</name>
</gene>
<comment type="caution">
    <text evidence="2">The sequence shown here is derived from an EMBL/GenBank/DDBJ whole genome shotgun (WGS) entry which is preliminary data.</text>
</comment>
<reference evidence="2" key="1">
    <citation type="submission" date="2022-11" db="EMBL/GenBank/DDBJ databases">
        <authorList>
            <person name="Scott C."/>
            <person name="Bruce N."/>
        </authorList>
    </citation>
    <scope>NUCLEOTIDE SEQUENCE</scope>
</reference>
<evidence type="ECO:0000313" key="2">
    <source>
        <dbReference type="EMBL" id="CAI4212449.1"/>
    </source>
</evidence>
<dbReference type="InterPro" id="IPR001279">
    <property type="entry name" value="Metallo-B-lactamas"/>
</dbReference>
<organism evidence="2 3">
    <name type="scientific">Parascedosporium putredinis</name>
    <dbReference type="NCBI Taxonomy" id="1442378"/>
    <lineage>
        <taxon>Eukaryota</taxon>
        <taxon>Fungi</taxon>
        <taxon>Dikarya</taxon>
        <taxon>Ascomycota</taxon>
        <taxon>Pezizomycotina</taxon>
        <taxon>Sordariomycetes</taxon>
        <taxon>Hypocreomycetidae</taxon>
        <taxon>Microascales</taxon>
        <taxon>Microascaceae</taxon>
        <taxon>Parascedosporium</taxon>
    </lineage>
</organism>
<dbReference type="InterPro" id="IPR036866">
    <property type="entry name" value="RibonucZ/Hydroxyglut_hydro"/>
</dbReference>
<name>A0A9P1GY38_9PEZI</name>
<evidence type="ECO:0000313" key="3">
    <source>
        <dbReference type="Proteomes" id="UP000838763"/>
    </source>
</evidence>